<proteinExistence type="inferred from homology"/>
<dbReference type="GO" id="GO:0006412">
    <property type="term" value="P:translation"/>
    <property type="evidence" value="ECO:0007669"/>
    <property type="project" value="InterPro"/>
</dbReference>
<dbReference type="Pfam" id="PF00831">
    <property type="entry name" value="Ribosomal_L29"/>
    <property type="match status" value="1"/>
</dbReference>
<dbReference type="Proteomes" id="UP000663873">
    <property type="component" value="Unassembled WGS sequence"/>
</dbReference>
<dbReference type="PANTHER" id="PTHR45722">
    <property type="entry name" value="60S RIBOSOMAL PROTEIN L35"/>
    <property type="match status" value="1"/>
</dbReference>
<dbReference type="PANTHER" id="PTHR45722:SF2">
    <property type="entry name" value="LARGE RIBOSOMAL SUBUNIT PROTEIN UL29-RELATED"/>
    <property type="match status" value="1"/>
</dbReference>
<evidence type="ECO:0000256" key="5">
    <source>
        <dbReference type="ARBA" id="ARBA00035334"/>
    </source>
</evidence>
<dbReference type="Gene3D" id="1.10.287.310">
    <property type="match status" value="1"/>
</dbReference>
<accession>A0A821G2T0</accession>
<dbReference type="FunFam" id="1.10.287.310:FF:000002">
    <property type="entry name" value="60S ribosomal protein L35"/>
    <property type="match status" value="1"/>
</dbReference>
<keyword evidence="7" id="KW-1185">Reference proteome</keyword>
<dbReference type="SUPFAM" id="SSF46561">
    <property type="entry name" value="Ribosomal protein L29 (L29p)"/>
    <property type="match status" value="1"/>
</dbReference>
<dbReference type="EMBL" id="CAJOBP010030720">
    <property type="protein sequence ID" value="CAF4659316.1"/>
    <property type="molecule type" value="Genomic_DNA"/>
</dbReference>
<evidence type="ECO:0000256" key="3">
    <source>
        <dbReference type="ARBA" id="ARBA00023274"/>
    </source>
</evidence>
<comment type="caution">
    <text evidence="6">The sequence shown here is derived from an EMBL/GenBank/DDBJ whole genome shotgun (WGS) entry which is preliminary data.</text>
</comment>
<keyword evidence="2" id="KW-0689">Ribosomal protein</keyword>
<organism evidence="6 7">
    <name type="scientific">Rotaria socialis</name>
    <dbReference type="NCBI Taxonomy" id="392032"/>
    <lineage>
        <taxon>Eukaryota</taxon>
        <taxon>Metazoa</taxon>
        <taxon>Spiralia</taxon>
        <taxon>Gnathifera</taxon>
        <taxon>Rotifera</taxon>
        <taxon>Eurotatoria</taxon>
        <taxon>Bdelloidea</taxon>
        <taxon>Philodinida</taxon>
        <taxon>Philodinidae</taxon>
        <taxon>Rotaria</taxon>
    </lineage>
</organism>
<evidence type="ECO:0000256" key="4">
    <source>
        <dbReference type="ARBA" id="ARBA00035204"/>
    </source>
</evidence>
<keyword evidence="3" id="KW-0687">Ribonucleoprotein</keyword>
<name>A0A821G2T0_9BILA</name>
<dbReference type="NCBIfam" id="TIGR00012">
    <property type="entry name" value="L29"/>
    <property type="match status" value="1"/>
</dbReference>
<gene>
    <name evidence="6" type="ORF">UJA718_LOCUS34172</name>
</gene>
<comment type="similarity">
    <text evidence="1">Belongs to the universal ribosomal protein uL29 family.</text>
</comment>
<evidence type="ECO:0000313" key="7">
    <source>
        <dbReference type="Proteomes" id="UP000663873"/>
    </source>
</evidence>
<feature type="non-terminal residue" evidence="6">
    <location>
        <position position="1"/>
    </location>
</feature>
<dbReference type="InterPro" id="IPR045059">
    <property type="entry name" value="Ribosomal_uL29_euk"/>
</dbReference>
<reference evidence="6" key="1">
    <citation type="submission" date="2021-02" db="EMBL/GenBank/DDBJ databases">
        <authorList>
            <person name="Nowell W R."/>
        </authorList>
    </citation>
    <scope>NUCLEOTIDE SEQUENCE</scope>
</reference>
<dbReference type="InterPro" id="IPR001854">
    <property type="entry name" value="Ribosomal_uL29"/>
</dbReference>
<dbReference type="FunFam" id="6.10.250.3450:FF:000001">
    <property type="entry name" value="60S ribosomal protein L35"/>
    <property type="match status" value="1"/>
</dbReference>
<dbReference type="GO" id="GO:0022625">
    <property type="term" value="C:cytosolic large ribosomal subunit"/>
    <property type="evidence" value="ECO:0007669"/>
    <property type="project" value="InterPro"/>
</dbReference>
<evidence type="ECO:0000256" key="2">
    <source>
        <dbReference type="ARBA" id="ARBA00022980"/>
    </source>
</evidence>
<dbReference type="HAMAP" id="MF_00374">
    <property type="entry name" value="Ribosomal_uL29"/>
    <property type="match status" value="1"/>
</dbReference>
<dbReference type="InterPro" id="IPR036049">
    <property type="entry name" value="Ribosomal_uL29_sf"/>
</dbReference>
<evidence type="ECO:0000256" key="1">
    <source>
        <dbReference type="ARBA" id="ARBA00009254"/>
    </source>
</evidence>
<dbReference type="PROSITE" id="PS00579">
    <property type="entry name" value="RIBOSOMAL_L29"/>
    <property type="match status" value="1"/>
</dbReference>
<dbReference type="AlphaFoldDB" id="A0A821G2T0"/>
<dbReference type="GO" id="GO:0003735">
    <property type="term" value="F:structural constituent of ribosome"/>
    <property type="evidence" value="ECO:0007669"/>
    <property type="project" value="InterPro"/>
</dbReference>
<evidence type="ECO:0000313" key="6">
    <source>
        <dbReference type="EMBL" id="CAF4659316.1"/>
    </source>
</evidence>
<dbReference type="GO" id="GO:0000463">
    <property type="term" value="P:maturation of LSU-rRNA from tricistronic rRNA transcript (SSU-rRNA, 5.8S rRNA, LSU-rRNA)"/>
    <property type="evidence" value="ECO:0007669"/>
    <property type="project" value="InterPro"/>
</dbReference>
<dbReference type="InterPro" id="IPR018254">
    <property type="entry name" value="Ribosomal_uL29_CS"/>
</dbReference>
<dbReference type="CDD" id="cd00427">
    <property type="entry name" value="Ribosomal_L29_HIP"/>
    <property type="match status" value="1"/>
</dbReference>
<sequence>TFNLTMTRVKCSKLRGKKPDELQKQLEELRQELNTLRVGKVTGSGGAQKLGKIRNVRKSIARVLIVTHQTTKENLRALYHGKKYKPKDLRKRKTRAIRRLMTPKENSVQLKKLQRRQWAFPQRTFAVKA</sequence>
<protein>
    <recommendedName>
        <fullName evidence="4">Large ribosomal subunit protein uL29</fullName>
    </recommendedName>
    <alternativeName>
        <fullName evidence="5">60S ribosomal protein L35</fullName>
    </alternativeName>
</protein>
<dbReference type="GO" id="GO:0003729">
    <property type="term" value="F:mRNA binding"/>
    <property type="evidence" value="ECO:0007669"/>
    <property type="project" value="TreeGrafter"/>
</dbReference>
<dbReference type="Gene3D" id="6.10.250.3450">
    <property type="match status" value="1"/>
</dbReference>